<name>A0A060H963_XYLFS</name>
<dbReference type="AlphaFoldDB" id="A0A060H963"/>
<evidence type="ECO:0000313" key="2">
    <source>
        <dbReference type="Proteomes" id="UP000027215"/>
    </source>
</evidence>
<proteinExistence type="predicted"/>
<dbReference type="HOGENOM" id="CLU_1677194_0_0_6"/>
<dbReference type="RefSeq" id="WP_020852353.1">
    <property type="nucleotide sequence ID" value="NZ_CP006696.1"/>
</dbReference>
<protein>
    <submittedName>
        <fullName evidence="1">RTX toxin Ca2+-binding protein</fullName>
    </submittedName>
</protein>
<organism evidence="1 2">
    <name type="scientific">Xylella fastidiosa subsp. sandyi Ann-1</name>
    <dbReference type="NCBI Taxonomy" id="155920"/>
    <lineage>
        <taxon>Bacteria</taxon>
        <taxon>Pseudomonadati</taxon>
        <taxon>Pseudomonadota</taxon>
        <taxon>Gammaproteobacteria</taxon>
        <taxon>Lysobacterales</taxon>
        <taxon>Lysobacteraceae</taxon>
        <taxon>Xylella</taxon>
    </lineage>
</organism>
<dbReference type="KEGG" id="xfs:D934_02585"/>
<gene>
    <name evidence="1" type="ORF">D934_02585</name>
</gene>
<reference evidence="1 2" key="1">
    <citation type="submission" date="2013-08" db="EMBL/GenBank/DDBJ databases">
        <authorList>
            <person name="Stouthamer R."/>
            <person name="Nunney L."/>
        </authorList>
    </citation>
    <scope>NUCLEOTIDE SEQUENCE [LARGE SCALE GENOMIC DNA]</scope>
    <source>
        <strain evidence="2">ann-1</strain>
    </source>
</reference>
<dbReference type="Proteomes" id="UP000027215">
    <property type="component" value="Chromosome"/>
</dbReference>
<evidence type="ECO:0000313" key="1">
    <source>
        <dbReference type="EMBL" id="AIC09442.1"/>
    </source>
</evidence>
<dbReference type="PATRIC" id="fig|155920.8.peg.622"/>
<sequence length="157" mass="17403">MSLTAEQANALLGSITTREQLRDLINQLDIHSSGSITVLYSGYTANGLDNSQIIQGMLHNGDTIRVIDTTEAAKFLNIEPDDPHKNNTLLRSHYYVDVLLHGDDGDSTANRSVICLIKHHDRVFYQGCDTATPSQGRSARSKQYFIDSITSSIYFTP</sequence>
<accession>A0A060H963</accession>
<dbReference type="EMBL" id="CP006696">
    <property type="protein sequence ID" value="AIC09442.1"/>
    <property type="molecule type" value="Genomic_DNA"/>
</dbReference>